<keyword evidence="8" id="KW-1185">Reference proteome</keyword>
<feature type="domain" description="Carboxylesterase type B" evidence="6">
    <location>
        <begin position="6"/>
        <end position="505"/>
    </location>
</feature>
<dbReference type="GO" id="GO:0052689">
    <property type="term" value="F:carboxylic ester hydrolase activity"/>
    <property type="evidence" value="ECO:0007669"/>
    <property type="project" value="UniProtKB-KW"/>
</dbReference>
<evidence type="ECO:0000256" key="5">
    <source>
        <dbReference type="RuleBase" id="RU361235"/>
    </source>
</evidence>
<dbReference type="EMBL" id="JBBCAQ010000022">
    <property type="protein sequence ID" value="KAK7590848.1"/>
    <property type="molecule type" value="Genomic_DNA"/>
</dbReference>
<evidence type="ECO:0000256" key="4">
    <source>
        <dbReference type="ARBA" id="ARBA00023180"/>
    </source>
</evidence>
<protein>
    <recommendedName>
        <fullName evidence="5">Carboxylic ester hydrolase</fullName>
        <ecNumber evidence="5">3.1.1.-</ecNumber>
    </recommendedName>
</protein>
<keyword evidence="2" id="KW-0719">Serine esterase</keyword>
<dbReference type="PANTHER" id="PTHR43142:SF1">
    <property type="entry name" value="CARBOXYLIC ESTER HYDROLASE"/>
    <property type="match status" value="1"/>
</dbReference>
<comment type="caution">
    <text evidence="7">The sequence shown here is derived from an EMBL/GenBank/DDBJ whole genome shotgun (WGS) entry which is preliminary data.</text>
</comment>
<keyword evidence="3 5" id="KW-0378">Hydrolase</keyword>
<evidence type="ECO:0000313" key="7">
    <source>
        <dbReference type="EMBL" id="KAK7590848.1"/>
    </source>
</evidence>
<dbReference type="SUPFAM" id="SSF53474">
    <property type="entry name" value="alpha/beta-Hydrolases"/>
    <property type="match status" value="1"/>
</dbReference>
<evidence type="ECO:0000256" key="2">
    <source>
        <dbReference type="ARBA" id="ARBA00022487"/>
    </source>
</evidence>
<dbReference type="InterPro" id="IPR029058">
    <property type="entry name" value="AB_hydrolase_fold"/>
</dbReference>
<dbReference type="PANTHER" id="PTHR43142">
    <property type="entry name" value="CARBOXYLIC ESTER HYDROLASE"/>
    <property type="match status" value="1"/>
</dbReference>
<sequence>MLSRRGQKFNAFLGIPFAKPPIGDLRFKNPVQITESWNGTWDATKYPPKCIQPLQGKIEGSENCLYLNLYSPKFADNRTSLPVWVFIYGGKKLFGDAAPYKYGPEYIMDKPVILVTMSYRMGAFGFLSTEDYVISGNFGLKDETAALKWIQTHIHSFGGDPHNVTISGGSSGGIDVNLHLYSPLSKGLFHKAISQSGHSLNSEVVHPSGTARALAWDLARIVGCNTSEIRTSEELLGCLLEIPSITLARASLKLMHDYILPFMIFGPVIESKYNEGAFLINDPCKDIEISSGIPWILGSIPDEGSQRTLTLFSKPKIIKHFERNAEKLFAEYFRFTYHPKAIEVSKKVIAKYMPHKYLNDSFHEISRIYAFSNFHLGTIETARRYKGPLYLYCYDHTNDYQYLKTYLQLLSSSTKFKIGAVHGEELISLFNNPLMYPPVLTGNDRIVSDQIIDLWYNFVACGDPNGNAPKIWNPVIPSKLNYLHIHNLTLTMKENYFIGEEYEFWKEIKTPTLCSRISMVHS</sequence>
<dbReference type="PROSITE" id="PS00122">
    <property type="entry name" value="CARBOXYLESTERASE_B_1"/>
    <property type="match status" value="1"/>
</dbReference>
<dbReference type="Pfam" id="PF00135">
    <property type="entry name" value="COesterase"/>
    <property type="match status" value="1"/>
</dbReference>
<evidence type="ECO:0000256" key="3">
    <source>
        <dbReference type="ARBA" id="ARBA00022801"/>
    </source>
</evidence>
<dbReference type="Proteomes" id="UP001367676">
    <property type="component" value="Unassembled WGS sequence"/>
</dbReference>
<dbReference type="AlphaFoldDB" id="A0AAN9TGA0"/>
<dbReference type="EC" id="3.1.1.-" evidence="5"/>
<evidence type="ECO:0000259" key="6">
    <source>
        <dbReference type="Pfam" id="PF00135"/>
    </source>
</evidence>
<dbReference type="Gene3D" id="3.40.50.1820">
    <property type="entry name" value="alpha/beta hydrolase"/>
    <property type="match status" value="1"/>
</dbReference>
<proteinExistence type="inferred from homology"/>
<gene>
    <name evidence="7" type="ORF">V9T40_002461</name>
</gene>
<evidence type="ECO:0000313" key="8">
    <source>
        <dbReference type="Proteomes" id="UP001367676"/>
    </source>
</evidence>
<organism evidence="7 8">
    <name type="scientific">Parthenolecanium corni</name>
    <dbReference type="NCBI Taxonomy" id="536013"/>
    <lineage>
        <taxon>Eukaryota</taxon>
        <taxon>Metazoa</taxon>
        <taxon>Ecdysozoa</taxon>
        <taxon>Arthropoda</taxon>
        <taxon>Hexapoda</taxon>
        <taxon>Insecta</taxon>
        <taxon>Pterygota</taxon>
        <taxon>Neoptera</taxon>
        <taxon>Paraneoptera</taxon>
        <taxon>Hemiptera</taxon>
        <taxon>Sternorrhyncha</taxon>
        <taxon>Coccoidea</taxon>
        <taxon>Coccidae</taxon>
        <taxon>Parthenolecanium</taxon>
    </lineage>
</organism>
<accession>A0AAN9TGA0</accession>
<dbReference type="InterPro" id="IPR019826">
    <property type="entry name" value="Carboxylesterase_B_AS"/>
</dbReference>
<dbReference type="InterPro" id="IPR002018">
    <property type="entry name" value="CarbesteraseB"/>
</dbReference>
<name>A0AAN9TGA0_9HEMI</name>
<keyword evidence="4" id="KW-0325">Glycoprotein</keyword>
<comment type="similarity">
    <text evidence="1 5">Belongs to the type-B carboxylesterase/lipase family.</text>
</comment>
<reference evidence="7 8" key="1">
    <citation type="submission" date="2024-03" db="EMBL/GenBank/DDBJ databases">
        <title>Adaptation during the transition from Ophiocordyceps entomopathogen to insect associate is accompanied by gene loss and intensified selection.</title>
        <authorList>
            <person name="Ward C.M."/>
            <person name="Onetto C.A."/>
            <person name="Borneman A.R."/>
        </authorList>
    </citation>
    <scope>NUCLEOTIDE SEQUENCE [LARGE SCALE GENOMIC DNA]</scope>
    <source>
        <strain evidence="7">AWRI1</strain>
        <tissue evidence="7">Single Adult Female</tissue>
    </source>
</reference>
<evidence type="ECO:0000256" key="1">
    <source>
        <dbReference type="ARBA" id="ARBA00005964"/>
    </source>
</evidence>